<accession>A0A9R0VER0</accession>
<reference evidence="2 3" key="1">
    <citation type="submission" date="2017-09" db="EMBL/GenBank/DDBJ databases">
        <authorList>
            <consortium name="International Durum Wheat Genome Sequencing Consortium (IDWGSC)"/>
            <person name="Milanesi L."/>
        </authorList>
    </citation>
    <scope>NUCLEOTIDE SEQUENCE [LARGE SCALE GENOMIC DNA]</scope>
    <source>
        <strain evidence="3">cv. Svevo</strain>
    </source>
</reference>
<dbReference type="Pfam" id="PF13365">
    <property type="entry name" value="Trypsin_2"/>
    <property type="match status" value="1"/>
</dbReference>
<keyword evidence="3" id="KW-1185">Reference proteome</keyword>
<protein>
    <submittedName>
        <fullName evidence="2">Uncharacterized protein</fullName>
    </submittedName>
</protein>
<dbReference type="Gene3D" id="2.40.10.120">
    <property type="match status" value="1"/>
</dbReference>
<organism evidence="2 3">
    <name type="scientific">Triticum turgidum subsp. durum</name>
    <name type="common">Durum wheat</name>
    <name type="synonym">Triticum durum</name>
    <dbReference type="NCBI Taxonomy" id="4567"/>
    <lineage>
        <taxon>Eukaryota</taxon>
        <taxon>Viridiplantae</taxon>
        <taxon>Streptophyta</taxon>
        <taxon>Embryophyta</taxon>
        <taxon>Tracheophyta</taxon>
        <taxon>Spermatophyta</taxon>
        <taxon>Magnoliopsida</taxon>
        <taxon>Liliopsida</taxon>
        <taxon>Poales</taxon>
        <taxon>Poaceae</taxon>
        <taxon>BOP clade</taxon>
        <taxon>Pooideae</taxon>
        <taxon>Triticodae</taxon>
        <taxon>Triticeae</taxon>
        <taxon>Triticinae</taxon>
        <taxon>Triticum</taxon>
    </lineage>
</organism>
<dbReference type="Proteomes" id="UP000324705">
    <property type="component" value="Chromosome 3A"/>
</dbReference>
<sequence>MQIQRGDVQPGSSNRRRKKMRISSENMIRVNPLEEEFGTSSDSGEGVWRLLSEEVAAHIDDSVVSLASFHKDNAKSVYFACTGIIIESNSTITSFLTSLSLLRSIDDDSKIFQDMMIEVRLPNNHLSMGWLEYYDLKYNVAVISIAPFHVFRAAFVDHQRQFESHSEVVAVGRCFDSGKLMATTGMLTDNGKRIYREELAISTCEITMTGVGGPLVDFNGDFVGMNFYSKEETPFLPRNKILELLMHFRRTSPCWTQVRKEVVKLKEAQARHKCLLNLTSPI</sequence>
<dbReference type="Gramene" id="TRITD3Av1G022860.16">
    <property type="protein sequence ID" value="TRITD3Av1G022860.16"/>
    <property type="gene ID" value="TRITD3Av1G022860"/>
</dbReference>
<dbReference type="AlphaFoldDB" id="A0A9R0VER0"/>
<dbReference type="PANTHER" id="PTHR18868">
    <property type="entry name" value="OS07G0665300 PROTEIN-RELATED"/>
    <property type="match status" value="1"/>
</dbReference>
<evidence type="ECO:0000313" key="2">
    <source>
        <dbReference type="EMBL" id="VAH57020.1"/>
    </source>
</evidence>
<dbReference type="EMBL" id="LT934115">
    <property type="protein sequence ID" value="VAH57020.1"/>
    <property type="molecule type" value="Genomic_DNA"/>
</dbReference>
<proteinExistence type="predicted"/>
<dbReference type="InterPro" id="IPR009003">
    <property type="entry name" value="Peptidase_S1_PA"/>
</dbReference>
<gene>
    <name evidence="2" type="ORF">TRITD_3Av1G022860</name>
</gene>
<feature type="region of interest" description="Disordered" evidence="1">
    <location>
        <begin position="1"/>
        <end position="21"/>
    </location>
</feature>
<dbReference type="SUPFAM" id="SSF50494">
    <property type="entry name" value="Trypsin-like serine proteases"/>
    <property type="match status" value="1"/>
</dbReference>
<evidence type="ECO:0000313" key="3">
    <source>
        <dbReference type="Proteomes" id="UP000324705"/>
    </source>
</evidence>
<evidence type="ECO:0000256" key="1">
    <source>
        <dbReference type="SAM" id="MobiDB-lite"/>
    </source>
</evidence>
<name>A0A9R0VER0_TRITD</name>